<reference evidence="3 4" key="1">
    <citation type="submission" date="2019-06" db="EMBL/GenBank/DDBJ databases">
        <title>WGS assembly of Gossypium darwinii.</title>
        <authorList>
            <person name="Chen Z.J."/>
            <person name="Sreedasyam A."/>
            <person name="Ando A."/>
            <person name="Song Q."/>
            <person name="De L."/>
            <person name="Hulse-Kemp A."/>
            <person name="Ding M."/>
            <person name="Ye W."/>
            <person name="Kirkbride R."/>
            <person name="Jenkins J."/>
            <person name="Plott C."/>
            <person name="Lovell J."/>
            <person name="Lin Y.-M."/>
            <person name="Vaughn R."/>
            <person name="Liu B."/>
            <person name="Li W."/>
            <person name="Simpson S."/>
            <person name="Scheffler B."/>
            <person name="Saski C."/>
            <person name="Grover C."/>
            <person name="Hu G."/>
            <person name="Conover J."/>
            <person name="Carlson J."/>
            <person name="Shu S."/>
            <person name="Boston L."/>
            <person name="Williams M."/>
            <person name="Peterson D."/>
            <person name="Mcgee K."/>
            <person name="Jones D."/>
            <person name="Wendel J."/>
            <person name="Stelly D."/>
            <person name="Grimwood J."/>
            <person name="Schmutz J."/>
        </authorList>
    </citation>
    <scope>NUCLEOTIDE SEQUENCE [LARGE SCALE GENOMIC DNA]</scope>
    <source>
        <strain evidence="3">1808015.09</strain>
    </source>
</reference>
<dbReference type="EMBL" id="CM017699">
    <property type="protein sequence ID" value="TYG89506.1"/>
    <property type="molecule type" value="Genomic_DNA"/>
</dbReference>
<accession>A0A5D2E7Q2</accession>
<feature type="region of interest" description="Disordered" evidence="1">
    <location>
        <begin position="110"/>
        <end position="140"/>
    </location>
</feature>
<keyword evidence="2" id="KW-0732">Signal</keyword>
<keyword evidence="4" id="KW-1185">Reference proteome</keyword>
<feature type="compositionally biased region" description="Basic residues" evidence="1">
    <location>
        <begin position="129"/>
        <end position="138"/>
    </location>
</feature>
<gene>
    <name evidence="3" type="ORF">ES288_A12G104800v1</name>
</gene>
<evidence type="ECO:0000313" key="4">
    <source>
        <dbReference type="Proteomes" id="UP000323506"/>
    </source>
</evidence>
<organism evidence="3 4">
    <name type="scientific">Gossypium darwinii</name>
    <name type="common">Darwin's cotton</name>
    <name type="synonym">Gossypium barbadense var. darwinii</name>
    <dbReference type="NCBI Taxonomy" id="34276"/>
    <lineage>
        <taxon>Eukaryota</taxon>
        <taxon>Viridiplantae</taxon>
        <taxon>Streptophyta</taxon>
        <taxon>Embryophyta</taxon>
        <taxon>Tracheophyta</taxon>
        <taxon>Spermatophyta</taxon>
        <taxon>Magnoliopsida</taxon>
        <taxon>eudicotyledons</taxon>
        <taxon>Gunneridae</taxon>
        <taxon>Pentapetalae</taxon>
        <taxon>rosids</taxon>
        <taxon>malvids</taxon>
        <taxon>Malvales</taxon>
        <taxon>Malvaceae</taxon>
        <taxon>Malvoideae</taxon>
        <taxon>Gossypium</taxon>
    </lineage>
</organism>
<sequence>MQFSRWRNLFLLKSSLVPAFLPAKQTATVATTHAASFHSTPFTCEKWKSKWNFDERSTRQATKSYLRYAMRQKRAETKRALRNLLFNTDASTISFLDEDPIWKFDRTEGWDSDGSVKKRRSRFSDQHTRKSNHKKKTKDGKEFEFRSSNYSWLFESSILISLVKCPSVKKLFLVQ</sequence>
<name>A0A5D2E7Q2_GOSDA</name>
<proteinExistence type="predicted"/>
<dbReference type="PANTHER" id="PTHR45376:SF5">
    <property type="entry name" value="CHAPERONE DNAJ-DOMAIN SUPERFAMILY PROTEIN"/>
    <property type="match status" value="1"/>
</dbReference>
<evidence type="ECO:0000256" key="1">
    <source>
        <dbReference type="SAM" id="MobiDB-lite"/>
    </source>
</evidence>
<feature type="signal peptide" evidence="2">
    <location>
        <begin position="1"/>
        <end position="19"/>
    </location>
</feature>
<dbReference type="Proteomes" id="UP000323506">
    <property type="component" value="Chromosome A12"/>
</dbReference>
<dbReference type="PANTHER" id="PTHR45376">
    <property type="entry name" value="CHAPERONE DNAJ-DOMAIN SUPERFAMILY PROTEIN-RELATED"/>
    <property type="match status" value="1"/>
</dbReference>
<evidence type="ECO:0000256" key="2">
    <source>
        <dbReference type="SAM" id="SignalP"/>
    </source>
</evidence>
<protein>
    <submittedName>
        <fullName evidence="3">Uncharacterized protein</fullName>
    </submittedName>
</protein>
<feature type="chain" id="PRO_5022948713" evidence="2">
    <location>
        <begin position="20"/>
        <end position="175"/>
    </location>
</feature>
<evidence type="ECO:0000313" key="3">
    <source>
        <dbReference type="EMBL" id="TYG89506.1"/>
    </source>
</evidence>
<dbReference type="AlphaFoldDB" id="A0A5D2E7Q2"/>